<feature type="compositionally biased region" description="Basic and acidic residues" evidence="1">
    <location>
        <begin position="256"/>
        <end position="294"/>
    </location>
</feature>
<dbReference type="GO" id="GO:0005737">
    <property type="term" value="C:cytoplasm"/>
    <property type="evidence" value="ECO:0007669"/>
    <property type="project" value="TreeGrafter"/>
</dbReference>
<accession>A0A9W8QPZ7</accession>
<gene>
    <name evidence="3" type="ORF">NW755_014865</name>
</gene>
<dbReference type="PANTHER" id="PTHR42850:SF4">
    <property type="entry name" value="ZINC-DEPENDENT ENDOPOLYPHOSPHATASE"/>
    <property type="match status" value="1"/>
</dbReference>
<dbReference type="InterPro" id="IPR004843">
    <property type="entry name" value="Calcineurin-like_PHP"/>
</dbReference>
<dbReference type="CDD" id="cd00144">
    <property type="entry name" value="MPP_PPP_family"/>
    <property type="match status" value="1"/>
</dbReference>
<name>A0A9W8QPZ7_9HYPO</name>
<evidence type="ECO:0000313" key="3">
    <source>
        <dbReference type="EMBL" id="KAJ4175544.1"/>
    </source>
</evidence>
<evidence type="ECO:0000313" key="4">
    <source>
        <dbReference type="Proteomes" id="UP001152087"/>
    </source>
</evidence>
<protein>
    <recommendedName>
        <fullName evidence="2">Calcineurin-like phosphoesterase domain-containing protein</fullName>
    </recommendedName>
</protein>
<dbReference type="GO" id="GO:0000298">
    <property type="term" value="F:endopolyphosphatase activity"/>
    <property type="evidence" value="ECO:0007669"/>
    <property type="project" value="TreeGrafter"/>
</dbReference>
<dbReference type="Gene3D" id="3.60.21.10">
    <property type="match status" value="1"/>
</dbReference>
<sequence>MTTMSISTSIFQSQRRLVLVASAAFFVASVYLCTIGLFAMDFNRASVSSSYEDVEVDLSKADLPASTISYNRSSSEDITVVAALPDEYVPTTDNKRRIIVIGDLHGMIDPLNTLLEETGFDSTKDHIVSVGDMVNKGPDSAGIVKRLMDLNASAVRGNHEDRVLLAWVAYNTMEGVVADLAVKDAEAPPGESGDLKTARTLSSEQLDWLKSLPIILTVDPLNLYIVHAGLVPGIELEQQVPWAVMNMRTLTYPTNDFRRKEEQKQEKKEQKKKKEEERKKQEEEDKNKSSRRDEAEPDAATENIVIEKTIPNHDAWIPIDNHDGDKWTDFWNREQKRVAKSHRRTVVYGHDSQRGYQEDSYTFGLDSGCVKGGALSGFIIQAVEGAWTHTTVQVPCEES</sequence>
<organism evidence="3 4">
    <name type="scientific">Fusarium falciforme</name>
    <dbReference type="NCBI Taxonomy" id="195108"/>
    <lineage>
        <taxon>Eukaryota</taxon>
        <taxon>Fungi</taxon>
        <taxon>Dikarya</taxon>
        <taxon>Ascomycota</taxon>
        <taxon>Pezizomycotina</taxon>
        <taxon>Sordariomycetes</taxon>
        <taxon>Hypocreomycetidae</taxon>
        <taxon>Hypocreales</taxon>
        <taxon>Nectriaceae</taxon>
        <taxon>Fusarium</taxon>
        <taxon>Fusarium solani species complex</taxon>
    </lineage>
</organism>
<dbReference type="SUPFAM" id="SSF56300">
    <property type="entry name" value="Metallo-dependent phosphatases"/>
    <property type="match status" value="1"/>
</dbReference>
<dbReference type="Proteomes" id="UP001152087">
    <property type="component" value="Unassembled WGS sequence"/>
</dbReference>
<dbReference type="GO" id="GO:0006798">
    <property type="term" value="P:polyphosphate catabolic process"/>
    <property type="evidence" value="ECO:0007669"/>
    <property type="project" value="TreeGrafter"/>
</dbReference>
<dbReference type="AlphaFoldDB" id="A0A9W8QPZ7"/>
<dbReference type="EMBL" id="JAOQAV010000475">
    <property type="protein sequence ID" value="KAJ4175544.1"/>
    <property type="molecule type" value="Genomic_DNA"/>
</dbReference>
<comment type="caution">
    <text evidence="3">The sequence shown here is derived from an EMBL/GenBank/DDBJ whole genome shotgun (WGS) entry which is preliminary data.</text>
</comment>
<dbReference type="PANTHER" id="PTHR42850">
    <property type="entry name" value="METALLOPHOSPHOESTERASE"/>
    <property type="match status" value="1"/>
</dbReference>
<dbReference type="InterPro" id="IPR029052">
    <property type="entry name" value="Metallo-depent_PP-like"/>
</dbReference>
<evidence type="ECO:0000259" key="2">
    <source>
        <dbReference type="Pfam" id="PF00149"/>
    </source>
</evidence>
<dbReference type="Pfam" id="PF00149">
    <property type="entry name" value="Metallophos"/>
    <property type="match status" value="1"/>
</dbReference>
<keyword evidence="4" id="KW-1185">Reference proteome</keyword>
<evidence type="ECO:0000256" key="1">
    <source>
        <dbReference type="SAM" id="MobiDB-lite"/>
    </source>
</evidence>
<dbReference type="InterPro" id="IPR050126">
    <property type="entry name" value="Ap4A_hydrolase"/>
</dbReference>
<feature type="domain" description="Calcineurin-like phosphoesterase" evidence="2">
    <location>
        <begin position="97"/>
        <end position="258"/>
    </location>
</feature>
<dbReference type="GO" id="GO:0016791">
    <property type="term" value="F:phosphatase activity"/>
    <property type="evidence" value="ECO:0007669"/>
    <property type="project" value="TreeGrafter"/>
</dbReference>
<proteinExistence type="predicted"/>
<feature type="region of interest" description="Disordered" evidence="1">
    <location>
        <begin position="255"/>
        <end position="303"/>
    </location>
</feature>
<dbReference type="OrthoDB" id="10267127at2759"/>
<reference evidence="3" key="1">
    <citation type="submission" date="2022-09" db="EMBL/GenBank/DDBJ databases">
        <title>Fusarium specimens isolated from Avocado Roots.</title>
        <authorList>
            <person name="Stajich J."/>
            <person name="Roper C."/>
            <person name="Heimlech-Rivalta G."/>
        </authorList>
    </citation>
    <scope>NUCLEOTIDE SEQUENCE</scope>
    <source>
        <strain evidence="3">A02</strain>
    </source>
</reference>